<dbReference type="KEGG" id="ovi:T265_00346"/>
<feature type="compositionally biased region" description="Polar residues" evidence="1">
    <location>
        <begin position="131"/>
        <end position="142"/>
    </location>
</feature>
<evidence type="ECO:0000313" key="3">
    <source>
        <dbReference type="Proteomes" id="UP000054324"/>
    </source>
</evidence>
<dbReference type="GeneID" id="20314534"/>
<evidence type="ECO:0000313" key="2">
    <source>
        <dbReference type="EMBL" id="KER33906.1"/>
    </source>
</evidence>
<gene>
    <name evidence="2" type="ORF">T265_00346</name>
</gene>
<dbReference type="Proteomes" id="UP000054324">
    <property type="component" value="Unassembled WGS sequence"/>
</dbReference>
<reference evidence="2 3" key="1">
    <citation type="submission" date="2013-11" db="EMBL/GenBank/DDBJ databases">
        <title>Opisthorchis viverrini - life in the bile duct.</title>
        <authorList>
            <person name="Young N.D."/>
            <person name="Nagarajan N."/>
            <person name="Lin S.J."/>
            <person name="Korhonen P.K."/>
            <person name="Jex A.R."/>
            <person name="Hall R.S."/>
            <person name="Safavi-Hemami H."/>
            <person name="Kaewkong W."/>
            <person name="Bertrand D."/>
            <person name="Gao S."/>
            <person name="Seet Q."/>
            <person name="Wongkham S."/>
            <person name="Teh B.T."/>
            <person name="Wongkham C."/>
            <person name="Intapan P.M."/>
            <person name="Maleewong W."/>
            <person name="Yang X."/>
            <person name="Hu M."/>
            <person name="Wang Z."/>
            <person name="Hofmann A."/>
            <person name="Sternberg P.W."/>
            <person name="Tan P."/>
            <person name="Wang J."/>
            <person name="Gasser R.B."/>
        </authorList>
    </citation>
    <scope>NUCLEOTIDE SEQUENCE [LARGE SCALE GENOMIC DNA]</scope>
</reference>
<proteinExistence type="predicted"/>
<dbReference type="EMBL" id="KL596621">
    <property type="protein sequence ID" value="KER33906.1"/>
    <property type="molecule type" value="Genomic_DNA"/>
</dbReference>
<dbReference type="AlphaFoldDB" id="A0A075A3F5"/>
<dbReference type="OrthoDB" id="6253936at2759"/>
<keyword evidence="3" id="KW-1185">Reference proteome</keyword>
<organism evidence="2 3">
    <name type="scientific">Opisthorchis viverrini</name>
    <name type="common">Southeast Asian liver fluke</name>
    <dbReference type="NCBI Taxonomy" id="6198"/>
    <lineage>
        <taxon>Eukaryota</taxon>
        <taxon>Metazoa</taxon>
        <taxon>Spiralia</taxon>
        <taxon>Lophotrochozoa</taxon>
        <taxon>Platyhelminthes</taxon>
        <taxon>Trematoda</taxon>
        <taxon>Digenea</taxon>
        <taxon>Opisthorchiida</taxon>
        <taxon>Opisthorchiata</taxon>
        <taxon>Opisthorchiidae</taxon>
        <taxon>Opisthorchis</taxon>
    </lineage>
</organism>
<sequence>MVSDRRWCGMRRSRTLRATGCDVDCLVHQPMIISHLWICFLQSAKAVIGLDPPKTTVSDLFGLSAYLKHLCVVSSVEYTILLSDTLCLMCEFRLGRHWTRVSLLLERISSVYPMAVPGFEPRTPDMRGERVTTNPQTHVGCI</sequence>
<evidence type="ECO:0000256" key="1">
    <source>
        <dbReference type="SAM" id="MobiDB-lite"/>
    </source>
</evidence>
<accession>A0A075A3F5</accession>
<feature type="region of interest" description="Disordered" evidence="1">
    <location>
        <begin position="123"/>
        <end position="142"/>
    </location>
</feature>
<dbReference type="RefSeq" id="XP_009162355.1">
    <property type="nucleotide sequence ID" value="XM_009164091.1"/>
</dbReference>
<dbReference type="CTD" id="20314534"/>
<name>A0A075A3F5_OPIVI</name>
<protein>
    <submittedName>
        <fullName evidence="2">Uncharacterized protein</fullName>
    </submittedName>
</protein>